<dbReference type="SUPFAM" id="SSF55681">
    <property type="entry name" value="Class II aaRS and biotin synthetases"/>
    <property type="match status" value="1"/>
</dbReference>
<dbReference type="InterPro" id="IPR045864">
    <property type="entry name" value="aa-tRNA-synth_II/BPL/LPL"/>
</dbReference>
<sequence>MFRGKEVRYLRVKIKMKGINIINELFRPFASFPNNGKIKKNVLYFINLTKFHVYEQLLVEESLYRLSSHLSNDLNNVGFVIINNTYTDGEQCEKGVRCEGDEQRNMVNNKCIVLGISGKVNDYIKDASYVKGNKICIIKRFTGGGTVYMNKNCLLLSFILPHNFEKEKKIYPSNITEWIFKFIYKPFTDEKKKNSSLFNENFYYHENDFVYKTYDKENEKIIFKKVGGNAQAFSKNYFVHHTSFIWYCNYQEMENVLLNPLKQPVYRNKRSHYNFLQSLQSCLHKNVDTPNLFIQQFISHIREIINKKNSVQKEEFWYFNSINLNINEDKAMSTFHLFDNVHMVHVDLLRDIFLFYTNHGKTTNLRSTHFLDAHGNKVPDTYYQYPSFILT</sequence>
<dbReference type="Proteomes" id="UP000219813">
    <property type="component" value="Chromosome 7"/>
</dbReference>
<reference evidence="2 3" key="1">
    <citation type="submission" date="2016-06" db="EMBL/GenBank/DDBJ databases">
        <authorList>
            <consortium name="Pathogen Informatics"/>
        </authorList>
    </citation>
    <scope>NUCLEOTIDE SEQUENCE [LARGE SCALE GENOMIC DNA]</scope>
</reference>
<dbReference type="Pfam" id="PF21948">
    <property type="entry name" value="LplA-B_cat"/>
    <property type="match status" value="1"/>
</dbReference>
<dbReference type="PANTHER" id="PTHR43506">
    <property type="entry name" value="BIOTIN/LIPOATE A/B PROTEIN LIGASE FAMILY"/>
    <property type="match status" value="1"/>
</dbReference>
<dbReference type="OMA" id="TEWVFNS"/>
<accession>A0A1D3JMN1</accession>
<gene>
    <name evidence="2" type="primary">LipL2</name>
    <name evidence="2" type="ORF">PMUG01_07035100</name>
</gene>
<dbReference type="Gene3D" id="3.30.930.10">
    <property type="entry name" value="Bira Bifunctional Protein, Domain 2"/>
    <property type="match status" value="1"/>
</dbReference>
<protein>
    <submittedName>
        <fullName evidence="2">Lipoate-protein ligase 2, putative</fullName>
        <ecNumber evidence="2">6.3.1.20</ecNumber>
    </submittedName>
</protein>
<dbReference type="VEuPathDB" id="PlasmoDB:PmUG01_07035100"/>
<name>A0A1D3JMN1_PLAMA</name>
<organism evidence="2 3">
    <name type="scientific">Plasmodium malariae</name>
    <dbReference type="NCBI Taxonomy" id="5858"/>
    <lineage>
        <taxon>Eukaryota</taxon>
        <taxon>Sar</taxon>
        <taxon>Alveolata</taxon>
        <taxon>Apicomplexa</taxon>
        <taxon>Aconoidasida</taxon>
        <taxon>Haemosporida</taxon>
        <taxon>Plasmodiidae</taxon>
        <taxon>Plasmodium</taxon>
        <taxon>Plasmodium (Plasmodium)</taxon>
    </lineage>
</organism>
<dbReference type="InterPro" id="IPR004143">
    <property type="entry name" value="BPL_LPL_catalytic"/>
</dbReference>
<dbReference type="KEGG" id="pmal:PMUG01_07035100"/>
<dbReference type="EMBL" id="LT594628">
    <property type="protein sequence ID" value="SBT87889.1"/>
    <property type="molecule type" value="Genomic_DNA"/>
</dbReference>
<dbReference type="GeneID" id="39867914"/>
<dbReference type="PANTHER" id="PTHR43506:SF1">
    <property type="entry name" value="BPL_LPL CATALYTIC DOMAIN-CONTAINING PROTEIN"/>
    <property type="match status" value="1"/>
</dbReference>
<keyword evidence="2" id="KW-0436">Ligase</keyword>
<evidence type="ECO:0000313" key="2">
    <source>
        <dbReference type="EMBL" id="SBT87889.1"/>
    </source>
</evidence>
<evidence type="ECO:0000259" key="1">
    <source>
        <dbReference type="PROSITE" id="PS51733"/>
    </source>
</evidence>
<keyword evidence="3" id="KW-1185">Reference proteome</keyword>
<dbReference type="RefSeq" id="XP_028860821.1">
    <property type="nucleotide sequence ID" value="XM_029004097.1"/>
</dbReference>
<evidence type="ECO:0000313" key="3">
    <source>
        <dbReference type="Proteomes" id="UP000219813"/>
    </source>
</evidence>
<dbReference type="GO" id="GO:0016979">
    <property type="term" value="F:lipoate-protein ligase activity"/>
    <property type="evidence" value="ECO:0007669"/>
    <property type="project" value="UniProtKB-EC"/>
</dbReference>
<dbReference type="InterPro" id="IPR053264">
    <property type="entry name" value="Lipoate-ligase_2_inactive"/>
</dbReference>
<dbReference type="OrthoDB" id="201621at2759"/>
<dbReference type="PROSITE" id="PS51733">
    <property type="entry name" value="BPL_LPL_CATALYTIC"/>
    <property type="match status" value="1"/>
</dbReference>
<feature type="domain" description="BPL/LPL catalytic" evidence="1">
    <location>
        <begin position="97"/>
        <end position="309"/>
    </location>
</feature>
<dbReference type="AlphaFoldDB" id="A0A1D3JMN1"/>
<proteinExistence type="predicted"/>
<dbReference type="EC" id="6.3.1.20" evidence="2"/>